<dbReference type="PRINTS" id="PR00364">
    <property type="entry name" value="DISEASERSIST"/>
</dbReference>
<dbReference type="InterPro" id="IPR027417">
    <property type="entry name" value="P-loop_NTPase"/>
</dbReference>
<dbReference type="Proteomes" id="UP001428290">
    <property type="component" value="Unassembled WGS sequence"/>
</dbReference>
<dbReference type="Pfam" id="PF13401">
    <property type="entry name" value="AAA_22"/>
    <property type="match status" value="1"/>
</dbReference>
<dbReference type="PANTHER" id="PTHR47691">
    <property type="entry name" value="REGULATOR-RELATED"/>
    <property type="match status" value="1"/>
</dbReference>
<evidence type="ECO:0000313" key="3">
    <source>
        <dbReference type="EMBL" id="GAA5526445.1"/>
    </source>
</evidence>
<dbReference type="InterPro" id="IPR058852">
    <property type="entry name" value="HTH_77"/>
</dbReference>
<evidence type="ECO:0000259" key="1">
    <source>
        <dbReference type="Pfam" id="PF13401"/>
    </source>
</evidence>
<evidence type="ECO:0000259" key="2">
    <source>
        <dbReference type="Pfam" id="PF25872"/>
    </source>
</evidence>
<keyword evidence="4" id="KW-1185">Reference proteome</keyword>
<dbReference type="EMBL" id="BAABRU010000001">
    <property type="protein sequence ID" value="GAA5526445.1"/>
    <property type="molecule type" value="Genomic_DNA"/>
</dbReference>
<dbReference type="PANTHER" id="PTHR47691:SF3">
    <property type="entry name" value="HTH-TYPE TRANSCRIPTIONAL REGULATOR RV0890C-RELATED"/>
    <property type="match status" value="1"/>
</dbReference>
<dbReference type="Gene3D" id="3.40.50.300">
    <property type="entry name" value="P-loop containing nucleotide triphosphate hydrolases"/>
    <property type="match status" value="1"/>
</dbReference>
<proteinExistence type="predicted"/>
<dbReference type="SUPFAM" id="SSF48452">
    <property type="entry name" value="TPR-like"/>
    <property type="match status" value="2"/>
</dbReference>
<organism evidence="3 4">
    <name type="scientific">Herpetosiphon gulosus</name>
    <dbReference type="NCBI Taxonomy" id="1973496"/>
    <lineage>
        <taxon>Bacteria</taxon>
        <taxon>Bacillati</taxon>
        <taxon>Chloroflexota</taxon>
        <taxon>Chloroflexia</taxon>
        <taxon>Herpetosiphonales</taxon>
        <taxon>Herpetosiphonaceae</taxon>
        <taxon>Herpetosiphon</taxon>
    </lineage>
</organism>
<accession>A0ABP9WTA7</accession>
<dbReference type="Gene3D" id="1.25.40.10">
    <property type="entry name" value="Tetratricopeptide repeat domain"/>
    <property type="match status" value="2"/>
</dbReference>
<sequence>MTIALTQPSPNHPWDEEHIKALLRFPRYPLRLLQAEPWQTWLNQRGGLANIYKYLQAYAFVASQQRILAVILATPEATADFYADHLSISRTTYFHRLNELLPALAYALNTWQIDQSQTLATTPKPSLPQPLTSLVGVESTLALLTPLLLQPQVRLLNLLGHAGVGKSRLALALAQQTQFAACWYLDLSSMTSAAAIEPRLIELIQPAKPTLQAVIQQLAQQSTLLVFDNAEHLFPLTELLESLLSGAASLKILLTSRRAMQLYGEYEYQVQPLATPHPADYLTPSELAQIPAVQLYLQRVQAVNPQFQLDQTNAQAISELSIALEGLPLAIELAALQSKFFAPQALLNRINQQQRLNMLQRPQQRSARQQTLRSTLDWSFGLLEPDLQSLFSRLAVFAGGSTIEAAAVICASLEPQLEQTSSFSLESLPQALDQVQAGLMALVDQSLLQQTIASHGEPRFQMLEVTREYALQQLNNRGETLLLQRGYTLYYLRLAEHIMTWQAPQLFQRRTEMLQQEYRNFKAAIQWALDHHEADLSVRLVVLLWDFWTYYGHQQEGRQIAEAVIAQTASLQSPLRAQLLRLVGWLAHDLGEYTLMHHSFQASVEMAEGMADHHSLGLSLHGLGELAQMHGNWQQAQSQLQQSFTIFQNLEQQELQAWSLEHLGRLALSQGQFEQAYGLFHKSLDRFQSLDSSWGAIFALGHLGQVALYQADFAKAHQYLEECLQVSTATGAHRSAMVCQTLNYLGELALQQQHLEQASELLHNCLNLSHEIGYRGCIELANYSLGLLALHEGNQAQARNYLHESLHLQQTLNEQWRTLLVIEACTEYLSQHQPHTAACLYRSSEHLRQSLAIQRPPLYQAKFQQLTELLINDLANAKPLASLESTLDFAIAQIR</sequence>
<evidence type="ECO:0000313" key="4">
    <source>
        <dbReference type="Proteomes" id="UP001428290"/>
    </source>
</evidence>
<comment type="caution">
    <text evidence="3">The sequence shown here is derived from an EMBL/GenBank/DDBJ whole genome shotgun (WGS) entry which is preliminary data.</text>
</comment>
<feature type="domain" description="Winged helix-turn-helix" evidence="2">
    <location>
        <begin position="433"/>
        <end position="474"/>
    </location>
</feature>
<protein>
    <submittedName>
        <fullName evidence="3">Uncharacterized protein</fullName>
    </submittedName>
</protein>
<dbReference type="SMART" id="SM00028">
    <property type="entry name" value="TPR"/>
    <property type="match status" value="5"/>
</dbReference>
<feature type="domain" description="ORC1/DEAH AAA+ ATPase" evidence="1">
    <location>
        <begin position="156"/>
        <end position="245"/>
    </location>
</feature>
<dbReference type="Pfam" id="PF13424">
    <property type="entry name" value="TPR_12"/>
    <property type="match status" value="1"/>
</dbReference>
<reference evidence="3 4" key="1">
    <citation type="submission" date="2024-02" db="EMBL/GenBank/DDBJ databases">
        <title>Herpetosiphon gulosus NBRC 112829.</title>
        <authorList>
            <person name="Ichikawa N."/>
            <person name="Katano-Makiyama Y."/>
            <person name="Hidaka K."/>
        </authorList>
    </citation>
    <scope>NUCLEOTIDE SEQUENCE [LARGE SCALE GENOMIC DNA]</scope>
    <source>
        <strain evidence="3 4">NBRC 112829</strain>
    </source>
</reference>
<dbReference type="RefSeq" id="WP_345720088.1">
    <property type="nucleotide sequence ID" value="NZ_BAABRU010000001.1"/>
</dbReference>
<dbReference type="Pfam" id="PF25872">
    <property type="entry name" value="HTH_77"/>
    <property type="match status" value="1"/>
</dbReference>
<gene>
    <name evidence="3" type="ORF">Hgul01_00217</name>
</gene>
<dbReference type="SUPFAM" id="SSF52540">
    <property type="entry name" value="P-loop containing nucleoside triphosphate hydrolases"/>
    <property type="match status" value="1"/>
</dbReference>
<dbReference type="InterPro" id="IPR011990">
    <property type="entry name" value="TPR-like_helical_dom_sf"/>
</dbReference>
<dbReference type="InterPro" id="IPR049945">
    <property type="entry name" value="AAA_22"/>
</dbReference>
<name>A0ABP9WTA7_9CHLR</name>
<dbReference type="InterPro" id="IPR019734">
    <property type="entry name" value="TPR_rpt"/>
</dbReference>